<keyword evidence="1" id="KW-0812">Transmembrane</keyword>
<dbReference type="EMBL" id="CABQ01000122">
    <property type="protein sequence ID" value="CBI07691.1"/>
    <property type="molecule type" value="Genomic_DNA"/>
</dbReference>
<feature type="transmembrane region" description="Helical" evidence="1">
    <location>
        <begin position="20"/>
        <end position="41"/>
    </location>
</feature>
<keyword evidence="1" id="KW-0472">Membrane</keyword>
<evidence type="ECO:0000313" key="2">
    <source>
        <dbReference type="EMBL" id="CBI07691.1"/>
    </source>
</evidence>
<name>E6QKC4_9ZZZZ</name>
<dbReference type="AlphaFoldDB" id="E6QKC4"/>
<gene>
    <name evidence="2" type="ORF">CARN6_1061</name>
</gene>
<protein>
    <submittedName>
        <fullName evidence="2">Uncharacterized protein</fullName>
    </submittedName>
</protein>
<accession>E6QKC4</accession>
<comment type="caution">
    <text evidence="2">The sequence shown here is derived from an EMBL/GenBank/DDBJ whole genome shotgun (WGS) entry which is preliminary data.</text>
</comment>
<proteinExistence type="predicted"/>
<keyword evidence="1" id="KW-1133">Transmembrane helix</keyword>
<evidence type="ECO:0000256" key="1">
    <source>
        <dbReference type="SAM" id="Phobius"/>
    </source>
</evidence>
<sequence>MSDNQPQETVTPASYHALRALGWVSVGLGIAAVGLLVGTELRKRYQFSHRTPYDFYSNSDANGAGEFGMGV</sequence>
<organism evidence="2">
    <name type="scientific">mine drainage metagenome</name>
    <dbReference type="NCBI Taxonomy" id="410659"/>
    <lineage>
        <taxon>unclassified sequences</taxon>
        <taxon>metagenomes</taxon>
        <taxon>ecological metagenomes</taxon>
    </lineage>
</organism>
<reference evidence="2" key="1">
    <citation type="submission" date="2009-10" db="EMBL/GenBank/DDBJ databases">
        <title>Diversity of trophic interactions inside an arsenic-rich microbial ecosystem.</title>
        <authorList>
            <person name="Bertin P.N."/>
            <person name="Heinrich-Salmeron A."/>
            <person name="Pelletier E."/>
            <person name="Goulhen-Chollet F."/>
            <person name="Arsene-Ploetze F."/>
            <person name="Gallien S."/>
            <person name="Calteau A."/>
            <person name="Vallenet D."/>
            <person name="Casiot C."/>
            <person name="Chane-Woon-Ming B."/>
            <person name="Giloteaux L."/>
            <person name="Barakat M."/>
            <person name="Bonnefoy V."/>
            <person name="Bruneel O."/>
            <person name="Chandler M."/>
            <person name="Cleiss J."/>
            <person name="Duran R."/>
            <person name="Elbaz-Poulichet F."/>
            <person name="Fonknechten N."/>
            <person name="Lauga B."/>
            <person name="Mornico D."/>
            <person name="Ortet P."/>
            <person name="Schaeffer C."/>
            <person name="Siguier P."/>
            <person name="Alexander Thil Smith A."/>
            <person name="Van Dorsselaer A."/>
            <person name="Weissenbach J."/>
            <person name="Medigue C."/>
            <person name="Le Paslier D."/>
        </authorList>
    </citation>
    <scope>NUCLEOTIDE SEQUENCE</scope>
</reference>